<sequence>MFFSNCQYLESIEIYCEGYFNEKNLFDIVAKYSPKNFYELELNYSNNAKSELLPEELESFLVSWTNRIPRKSLSLIIDNDAHSFKKTDENKKIIEKYIKLGIVLSNFNS</sequence>
<proteinExistence type="predicted"/>
<accession>A0A397SFH4</accession>
<name>A0A397SFH4_9GLOM</name>
<comment type="caution">
    <text evidence="1">The sequence shown here is derived from an EMBL/GenBank/DDBJ whole genome shotgun (WGS) entry which is preliminary data.</text>
</comment>
<dbReference type="EMBL" id="QKYT01000455">
    <property type="protein sequence ID" value="RIA85000.1"/>
    <property type="molecule type" value="Genomic_DNA"/>
</dbReference>
<organism evidence="1 2">
    <name type="scientific">Glomus cerebriforme</name>
    <dbReference type="NCBI Taxonomy" id="658196"/>
    <lineage>
        <taxon>Eukaryota</taxon>
        <taxon>Fungi</taxon>
        <taxon>Fungi incertae sedis</taxon>
        <taxon>Mucoromycota</taxon>
        <taxon>Glomeromycotina</taxon>
        <taxon>Glomeromycetes</taxon>
        <taxon>Glomerales</taxon>
        <taxon>Glomeraceae</taxon>
        <taxon>Glomus</taxon>
    </lineage>
</organism>
<dbReference type="Proteomes" id="UP000265703">
    <property type="component" value="Unassembled WGS sequence"/>
</dbReference>
<dbReference type="AlphaFoldDB" id="A0A397SFH4"/>
<keyword evidence="2" id="KW-1185">Reference proteome</keyword>
<evidence type="ECO:0000313" key="1">
    <source>
        <dbReference type="EMBL" id="RIA85000.1"/>
    </source>
</evidence>
<gene>
    <name evidence="1" type="ORF">C1645_782879</name>
</gene>
<evidence type="ECO:0000313" key="2">
    <source>
        <dbReference type="Proteomes" id="UP000265703"/>
    </source>
</evidence>
<dbReference type="OrthoDB" id="2462570at2759"/>
<protein>
    <submittedName>
        <fullName evidence="1">Uncharacterized protein</fullName>
    </submittedName>
</protein>
<reference evidence="1 2" key="1">
    <citation type="submission" date="2018-06" db="EMBL/GenBank/DDBJ databases">
        <title>Comparative genomics reveals the genomic features of Rhizophagus irregularis, R. cerebriforme, R. diaphanum and Gigaspora rosea, and their symbiotic lifestyle signature.</title>
        <authorList>
            <person name="Morin E."/>
            <person name="San Clemente H."/>
            <person name="Chen E.C.H."/>
            <person name="De La Providencia I."/>
            <person name="Hainaut M."/>
            <person name="Kuo A."/>
            <person name="Kohler A."/>
            <person name="Murat C."/>
            <person name="Tang N."/>
            <person name="Roy S."/>
            <person name="Loubradou J."/>
            <person name="Henrissat B."/>
            <person name="Grigoriev I.V."/>
            <person name="Corradi N."/>
            <person name="Roux C."/>
            <person name="Martin F.M."/>
        </authorList>
    </citation>
    <scope>NUCLEOTIDE SEQUENCE [LARGE SCALE GENOMIC DNA]</scope>
    <source>
        <strain evidence="1 2">DAOM 227022</strain>
    </source>
</reference>